<dbReference type="InterPro" id="IPR025421">
    <property type="entry name" value="DUF4148"/>
</dbReference>
<evidence type="ECO:0000313" key="2">
    <source>
        <dbReference type="EMBL" id="ABC35925.1"/>
    </source>
</evidence>
<accession>Q2T4R1</accession>
<dbReference type="Pfam" id="PF13663">
    <property type="entry name" value="DUF4148"/>
    <property type="match status" value="1"/>
</dbReference>
<protein>
    <recommendedName>
        <fullName evidence="4">DUF4148 domain-containing protein</fullName>
    </recommendedName>
</protein>
<dbReference type="HOGENOM" id="CLU_117086_0_0_4"/>
<evidence type="ECO:0000313" key="3">
    <source>
        <dbReference type="Proteomes" id="UP000001930"/>
    </source>
</evidence>
<dbReference type="KEGG" id="bte:BTH_II1644"/>
<organism evidence="2 3">
    <name type="scientific">Burkholderia thailandensis (strain ATCC 700388 / DSM 13276 / CCUG 48851 / CIP 106301 / E264)</name>
    <dbReference type="NCBI Taxonomy" id="271848"/>
    <lineage>
        <taxon>Bacteria</taxon>
        <taxon>Pseudomonadati</taxon>
        <taxon>Pseudomonadota</taxon>
        <taxon>Betaproteobacteria</taxon>
        <taxon>Burkholderiales</taxon>
        <taxon>Burkholderiaceae</taxon>
        <taxon>Burkholderia</taxon>
        <taxon>pseudomallei group</taxon>
    </lineage>
</organism>
<gene>
    <name evidence="2" type="ordered locus">BTH_II1644</name>
</gene>
<dbReference type="AlphaFoldDB" id="Q2T4R1"/>
<reference evidence="2 3" key="1">
    <citation type="journal article" date="2005" name="BMC Genomics">
        <title>Bacterial genome adaptation to niches: divergence of the potential virulence genes in three Burkholderia species of different survival strategies.</title>
        <authorList>
            <person name="Kim H.S."/>
            <person name="Schell M.A."/>
            <person name="Yu Y."/>
            <person name="Ulrich R.L."/>
            <person name="Sarria S.H."/>
            <person name="Nierman W.C."/>
            <person name="DeShazer D."/>
        </authorList>
    </citation>
    <scope>NUCLEOTIDE SEQUENCE [LARGE SCALE GENOMIC DNA]</scope>
    <source>
        <strain evidence="3">ATCC 700388 / DSM 13276 / CCUG 48851 / CIP 106301 / E264</strain>
    </source>
</reference>
<feature type="region of interest" description="Disordered" evidence="1">
    <location>
        <begin position="184"/>
        <end position="203"/>
    </location>
</feature>
<name>Q2T4R1_BURTA</name>
<sequence length="203" mass="21799">MLIGMKRLDPTTVEFRDSCAADLRPDAQRFFAQAGTNGHISVTKPPPRSAARHARRALQCCAIRKAACRRGRFFHARRLRRLGLVSPDRRSRTASNRITLEVILKSIVVTAAAALVLAAPAVSFAQSSNGSLTRAQVIQELVDLESVGYQPSRGNDNTYPDDIQSAQRRLDAKRLAARKAAEAAYGPAVAGAAQAGKPAAGAR</sequence>
<evidence type="ECO:0008006" key="4">
    <source>
        <dbReference type="Google" id="ProtNLM"/>
    </source>
</evidence>
<dbReference type="Proteomes" id="UP000001930">
    <property type="component" value="Chromosome II"/>
</dbReference>
<evidence type="ECO:0000256" key="1">
    <source>
        <dbReference type="SAM" id="MobiDB-lite"/>
    </source>
</evidence>
<proteinExistence type="predicted"/>
<dbReference type="EMBL" id="CP000085">
    <property type="protein sequence ID" value="ABC35925.1"/>
    <property type="molecule type" value="Genomic_DNA"/>
</dbReference>
<keyword evidence="3" id="KW-1185">Reference proteome</keyword>